<evidence type="ECO:0008006" key="2">
    <source>
        <dbReference type="Google" id="ProtNLM"/>
    </source>
</evidence>
<dbReference type="OrthoDB" id="899at2759"/>
<dbReference type="Gene3D" id="1.10.533.10">
    <property type="entry name" value="Death Domain, Fas"/>
    <property type="match status" value="1"/>
</dbReference>
<dbReference type="AlphaFoldDB" id="A0A1X7VN02"/>
<proteinExistence type="predicted"/>
<dbReference type="InterPro" id="IPR011029">
    <property type="entry name" value="DEATH-like_dom_sf"/>
</dbReference>
<organism evidence="1">
    <name type="scientific">Amphimedon queenslandica</name>
    <name type="common">Sponge</name>
    <dbReference type="NCBI Taxonomy" id="400682"/>
    <lineage>
        <taxon>Eukaryota</taxon>
        <taxon>Metazoa</taxon>
        <taxon>Porifera</taxon>
        <taxon>Demospongiae</taxon>
        <taxon>Heteroscleromorpha</taxon>
        <taxon>Haplosclerida</taxon>
        <taxon>Niphatidae</taxon>
        <taxon>Amphimedon</taxon>
    </lineage>
</organism>
<accession>A0A1X7VN02</accession>
<dbReference type="SUPFAM" id="SSF47986">
    <property type="entry name" value="DEATH domain"/>
    <property type="match status" value="1"/>
</dbReference>
<dbReference type="InParanoid" id="A0A1X7VN02"/>
<sequence>MTAVNQSAKTINVKPNHINAFYCPKERNCYCVVEEDYLEINCTLCTRSADIREDDESYWCWFHLKDCSLTDCTPEALIPVLQCPLAVNICDLDQILTDMKEGHFRNRSWYDLGLKLGLYDTTLSDIESSSSEVEVCLRRCIAAWLQRADGVDDKGGANWTTLVESLEQCDKKSTAEHIRCKRLRVAADQSLTDPELCPTSSKKSKSSC</sequence>
<dbReference type="EnsemblMetazoa" id="Aqu2.1.41215_001">
    <property type="protein sequence ID" value="Aqu2.1.41215_001"/>
    <property type="gene ID" value="Aqu2.1.41215"/>
</dbReference>
<protein>
    <recommendedName>
        <fullName evidence="2">Death domain-containing protein</fullName>
    </recommendedName>
</protein>
<reference evidence="1" key="1">
    <citation type="submission" date="2017-05" db="UniProtKB">
        <authorList>
            <consortium name="EnsemblMetazoa"/>
        </authorList>
    </citation>
    <scope>IDENTIFICATION</scope>
</reference>
<name>A0A1X7VN02_AMPQE</name>
<evidence type="ECO:0000313" key="1">
    <source>
        <dbReference type="EnsemblMetazoa" id="Aqu2.1.41215_001"/>
    </source>
</evidence>